<dbReference type="RefSeq" id="WP_090173074.1">
    <property type="nucleotide sequence ID" value="NZ_FMXR01000008.1"/>
</dbReference>
<dbReference type="OrthoDB" id="1633745at2"/>
<dbReference type="EMBL" id="FMXR01000008">
    <property type="protein sequence ID" value="SDB15033.1"/>
    <property type="molecule type" value="Genomic_DNA"/>
</dbReference>
<gene>
    <name evidence="1" type="ORF">SAMN02910417_01104</name>
</gene>
<protein>
    <submittedName>
        <fullName evidence="1">Uncharacterized protein</fullName>
    </submittedName>
</protein>
<name>A0A1G6B3N4_EUBOX</name>
<reference evidence="1 2" key="1">
    <citation type="submission" date="2016-10" db="EMBL/GenBank/DDBJ databases">
        <authorList>
            <person name="de Groot N.N."/>
        </authorList>
    </citation>
    <scope>NUCLEOTIDE SEQUENCE [LARGE SCALE GENOMIC DNA]</scope>
    <source>
        <strain evidence="1 2">DSM 3217</strain>
    </source>
</reference>
<keyword evidence="2" id="KW-1185">Reference proteome</keyword>
<dbReference type="STRING" id="1732.SAMN02910417_01104"/>
<evidence type="ECO:0000313" key="2">
    <source>
        <dbReference type="Proteomes" id="UP000199228"/>
    </source>
</evidence>
<proteinExistence type="predicted"/>
<accession>A0A1G6B3N4</accession>
<dbReference type="AlphaFoldDB" id="A0A1G6B3N4"/>
<organism evidence="1 2">
    <name type="scientific">Eubacterium oxidoreducens</name>
    <dbReference type="NCBI Taxonomy" id="1732"/>
    <lineage>
        <taxon>Bacteria</taxon>
        <taxon>Bacillati</taxon>
        <taxon>Bacillota</taxon>
        <taxon>Clostridia</taxon>
        <taxon>Eubacteriales</taxon>
        <taxon>Eubacteriaceae</taxon>
        <taxon>Eubacterium</taxon>
    </lineage>
</organism>
<sequence>MSHNIEYHTFSEKRSEKYISDELNRICRERSDSHGGLYNIVEFPTSKIFPSYDAAEEYIESIDTIHNYRNFAVKFAVEVKESKRLEELVQRERKINAELVTLKNEHHFKNAKSSFIGCKECGSKISTLYMERRNTCPVCGFDMRPKTVLGRIASKQDVLLHLRDAIREERKKAKPTKIAWLAKIEYHT</sequence>
<evidence type="ECO:0000313" key="1">
    <source>
        <dbReference type="EMBL" id="SDB15033.1"/>
    </source>
</evidence>
<dbReference type="Proteomes" id="UP000199228">
    <property type="component" value="Unassembled WGS sequence"/>
</dbReference>